<evidence type="ECO:0000256" key="3">
    <source>
        <dbReference type="ARBA" id="ARBA00022980"/>
    </source>
</evidence>
<proteinExistence type="inferred from homology"/>
<dbReference type="EMBL" id="CP073100">
    <property type="protein sequence ID" value="QUE51323.1"/>
    <property type="molecule type" value="Genomic_DNA"/>
</dbReference>
<dbReference type="FunFam" id="3.90.1180.10:FF:000001">
    <property type="entry name" value="50S ribosomal protein L13"/>
    <property type="match status" value="1"/>
</dbReference>
<keyword evidence="8" id="KW-1185">Reference proteome</keyword>
<dbReference type="InterPro" id="IPR036899">
    <property type="entry name" value="Ribosomal_uL13_sf"/>
</dbReference>
<accession>A0A975G9J0</accession>
<evidence type="ECO:0000313" key="8">
    <source>
        <dbReference type="Proteomes" id="UP000676169"/>
    </source>
</evidence>
<dbReference type="GO" id="GO:0003735">
    <property type="term" value="F:structural constituent of ribosome"/>
    <property type="evidence" value="ECO:0007669"/>
    <property type="project" value="InterPro"/>
</dbReference>
<dbReference type="PANTHER" id="PTHR11545:SF2">
    <property type="entry name" value="LARGE RIBOSOMAL SUBUNIT PROTEIN UL13M"/>
    <property type="match status" value="1"/>
</dbReference>
<evidence type="ECO:0000256" key="2">
    <source>
        <dbReference type="ARBA" id="ARBA00011838"/>
    </source>
</evidence>
<dbReference type="GO" id="GO:0003729">
    <property type="term" value="F:mRNA binding"/>
    <property type="evidence" value="ECO:0007669"/>
    <property type="project" value="TreeGrafter"/>
</dbReference>
<protein>
    <recommendedName>
        <fullName evidence="5 6">Large ribosomal subunit protein uL13</fullName>
    </recommendedName>
</protein>
<gene>
    <name evidence="6 7" type="primary">rplM</name>
    <name evidence="7" type="ORF">KBB96_00130</name>
</gene>
<keyword evidence="3 6" id="KW-0689">Ribosomal protein</keyword>
<dbReference type="SUPFAM" id="SSF52161">
    <property type="entry name" value="Ribosomal protein L13"/>
    <property type="match status" value="1"/>
</dbReference>
<sequence length="143" mass="16264">MKTFSAKPHEVERKWYVIDAKDKVLGQVAVEAANLLRGKGKPIFTTHVDTGDFVIVINAEHVRLTGTKEIDKIYTRFSGYVGGKKVETPRMIRKRRPVLLVENAVWGMIPKTRLGRSQFTKLKVYAGAEHPHEAQQPTVREVR</sequence>
<dbReference type="GO" id="GO:0017148">
    <property type="term" value="P:negative regulation of translation"/>
    <property type="evidence" value="ECO:0007669"/>
    <property type="project" value="TreeGrafter"/>
</dbReference>
<dbReference type="InterPro" id="IPR005823">
    <property type="entry name" value="Ribosomal_uL13_bac-type"/>
</dbReference>
<dbReference type="GO" id="GO:0022625">
    <property type="term" value="C:cytosolic large ribosomal subunit"/>
    <property type="evidence" value="ECO:0007669"/>
    <property type="project" value="TreeGrafter"/>
</dbReference>
<dbReference type="PANTHER" id="PTHR11545">
    <property type="entry name" value="RIBOSOMAL PROTEIN L13"/>
    <property type="match status" value="1"/>
</dbReference>
<dbReference type="HAMAP" id="MF_01366">
    <property type="entry name" value="Ribosomal_uL13"/>
    <property type="match status" value="1"/>
</dbReference>
<evidence type="ECO:0000256" key="6">
    <source>
        <dbReference type="HAMAP-Rule" id="MF_01366"/>
    </source>
</evidence>
<comment type="similarity">
    <text evidence="1 6">Belongs to the universal ribosomal protein uL13 family.</text>
</comment>
<dbReference type="InterPro" id="IPR005822">
    <property type="entry name" value="Ribosomal_uL13"/>
</dbReference>
<dbReference type="AlphaFoldDB" id="A0A975G9J0"/>
<evidence type="ECO:0000256" key="1">
    <source>
        <dbReference type="ARBA" id="ARBA00006227"/>
    </source>
</evidence>
<dbReference type="GO" id="GO:0006412">
    <property type="term" value="P:translation"/>
    <property type="evidence" value="ECO:0007669"/>
    <property type="project" value="UniProtKB-UniRule"/>
</dbReference>
<name>A0A975G9J0_9BACT</name>
<organism evidence="7 8">
    <name type="scientific">Luteolibacter ambystomatis</name>
    <dbReference type="NCBI Taxonomy" id="2824561"/>
    <lineage>
        <taxon>Bacteria</taxon>
        <taxon>Pseudomonadati</taxon>
        <taxon>Verrucomicrobiota</taxon>
        <taxon>Verrucomicrobiia</taxon>
        <taxon>Verrucomicrobiales</taxon>
        <taxon>Verrucomicrobiaceae</taxon>
        <taxon>Luteolibacter</taxon>
    </lineage>
</organism>
<reference evidence="7" key="1">
    <citation type="submission" date="2021-04" db="EMBL/GenBank/DDBJ databases">
        <title>Luteolibacter sp. 32A isolated from the skin of an Anderson's salamander (Ambystoma andersonii).</title>
        <authorList>
            <person name="Spergser J."/>
            <person name="Busse H.-J."/>
        </authorList>
    </citation>
    <scope>NUCLEOTIDE SEQUENCE</scope>
    <source>
        <strain evidence="7">32A</strain>
    </source>
</reference>
<dbReference type="Pfam" id="PF00572">
    <property type="entry name" value="Ribosomal_L13"/>
    <property type="match status" value="1"/>
</dbReference>
<dbReference type="Proteomes" id="UP000676169">
    <property type="component" value="Chromosome"/>
</dbReference>
<comment type="function">
    <text evidence="6">This protein is one of the early assembly proteins of the 50S ribosomal subunit, although it is not seen to bind rRNA by itself. It is important during the early stages of 50S assembly.</text>
</comment>
<dbReference type="PIRSF" id="PIRSF002181">
    <property type="entry name" value="Ribosomal_L13"/>
    <property type="match status" value="1"/>
</dbReference>
<dbReference type="Gene3D" id="3.90.1180.10">
    <property type="entry name" value="Ribosomal protein L13"/>
    <property type="match status" value="1"/>
</dbReference>
<dbReference type="RefSeq" id="WP_211631462.1">
    <property type="nucleotide sequence ID" value="NZ_CP073100.1"/>
</dbReference>
<evidence type="ECO:0000313" key="7">
    <source>
        <dbReference type="EMBL" id="QUE51323.1"/>
    </source>
</evidence>
<dbReference type="KEGG" id="lamb:KBB96_00130"/>
<keyword evidence="4 6" id="KW-0687">Ribonucleoprotein</keyword>
<comment type="subunit">
    <text evidence="2 6">Part of the 50S ribosomal subunit.</text>
</comment>
<dbReference type="CDD" id="cd00392">
    <property type="entry name" value="Ribosomal_L13"/>
    <property type="match status" value="1"/>
</dbReference>
<evidence type="ECO:0000256" key="5">
    <source>
        <dbReference type="ARBA" id="ARBA00035201"/>
    </source>
</evidence>
<evidence type="ECO:0000256" key="4">
    <source>
        <dbReference type="ARBA" id="ARBA00023274"/>
    </source>
</evidence>
<dbReference type="NCBIfam" id="TIGR01066">
    <property type="entry name" value="rplM_bact"/>
    <property type="match status" value="1"/>
</dbReference>